<evidence type="ECO:0000256" key="1">
    <source>
        <dbReference type="SAM" id="MobiDB-lite"/>
    </source>
</evidence>
<feature type="region of interest" description="Disordered" evidence="1">
    <location>
        <begin position="430"/>
        <end position="452"/>
    </location>
</feature>
<protein>
    <submittedName>
        <fullName evidence="3">Arylsulfatase A</fullName>
    </submittedName>
</protein>
<dbReference type="Pfam" id="PF00884">
    <property type="entry name" value="Sulfatase"/>
    <property type="match status" value="1"/>
</dbReference>
<sequence length="452" mass="51593">MRSCVLITIDCLRRDHVGCYGYHRNTTPNIDELAASGTRYQYSYANAPGTAWALQTLLTGVYTHQINGFGLLNPDDLLIPSRFNSNGYSTAGFANNGWLSRDYDYHRYFDRFRGVKDYTDDQKPIIRFGHAFDDKINSQYVRQNVFRPIYEYIQGFRGSLSRSYREGVVDADLCDDAIEWIETQQKRGNSFFAWIHLMNAHSPWSRWDSHLQAIRGDTDIDHIIDAKRYVSEGESPSDAVIDTYDAAIRSADEQVGRLKSVLNDDASVVITGDHGEEFGEYGNYHNLSLYSSMTRVPLIVKSPELPTGVVNEFPAQHVDVAPTLADLFDHEYHPDWSGGSLLSTNRSLDSPIRFAVDTTNPRRGVREGRFKYIESDRGVDTGLFADGHEQHDSIDVRDEYPAKFSEYRKRMAKFRDWMAENKITDENTTLKRSSDDLSSEVQSNLEDLGYLD</sequence>
<dbReference type="InterPro" id="IPR052701">
    <property type="entry name" value="GAG_Ulvan_Degrading_Sulfatases"/>
</dbReference>
<dbReference type="AlphaFoldDB" id="A0A1H9BXB3"/>
<dbReference type="EMBL" id="FOFD01000001">
    <property type="protein sequence ID" value="SEP93605.1"/>
    <property type="molecule type" value="Genomic_DNA"/>
</dbReference>
<keyword evidence="4" id="KW-1185">Reference proteome</keyword>
<dbReference type="Proteomes" id="UP000199114">
    <property type="component" value="Unassembled WGS sequence"/>
</dbReference>
<evidence type="ECO:0000313" key="3">
    <source>
        <dbReference type="EMBL" id="SEP93605.1"/>
    </source>
</evidence>
<dbReference type="PANTHER" id="PTHR43751">
    <property type="entry name" value="SULFATASE"/>
    <property type="match status" value="1"/>
</dbReference>
<evidence type="ECO:0000313" key="4">
    <source>
        <dbReference type="Proteomes" id="UP000199114"/>
    </source>
</evidence>
<feature type="domain" description="Sulfatase N-terminal" evidence="2">
    <location>
        <begin position="5"/>
        <end position="329"/>
    </location>
</feature>
<dbReference type="InterPro" id="IPR017850">
    <property type="entry name" value="Alkaline_phosphatase_core_sf"/>
</dbReference>
<reference evidence="4" key="1">
    <citation type="submission" date="2016-10" db="EMBL/GenBank/DDBJ databases">
        <authorList>
            <person name="Varghese N."/>
            <person name="Submissions S."/>
        </authorList>
    </citation>
    <scope>NUCLEOTIDE SEQUENCE [LARGE SCALE GENOMIC DNA]</scope>
    <source>
        <strain evidence="4">DSM 25055</strain>
    </source>
</reference>
<dbReference type="RefSeq" id="WP_090613930.1">
    <property type="nucleotide sequence ID" value="NZ_FOFD01000001.1"/>
</dbReference>
<evidence type="ECO:0000259" key="2">
    <source>
        <dbReference type="Pfam" id="PF00884"/>
    </source>
</evidence>
<name>A0A1H9BXB3_9EURY</name>
<organism evidence="3 4">
    <name type="scientific">Natrinema salaciae</name>
    <dbReference type="NCBI Taxonomy" id="1186196"/>
    <lineage>
        <taxon>Archaea</taxon>
        <taxon>Methanobacteriati</taxon>
        <taxon>Methanobacteriota</taxon>
        <taxon>Stenosarchaea group</taxon>
        <taxon>Halobacteria</taxon>
        <taxon>Halobacteriales</taxon>
        <taxon>Natrialbaceae</taxon>
        <taxon>Natrinema</taxon>
    </lineage>
</organism>
<dbReference type="CDD" id="cd16148">
    <property type="entry name" value="sulfatase_like"/>
    <property type="match status" value="1"/>
</dbReference>
<proteinExistence type="predicted"/>
<dbReference type="SUPFAM" id="SSF53649">
    <property type="entry name" value="Alkaline phosphatase-like"/>
    <property type="match status" value="1"/>
</dbReference>
<accession>A0A1H9BXB3</accession>
<gene>
    <name evidence="3" type="ORF">SAMN04489841_0888</name>
</gene>
<dbReference type="PANTHER" id="PTHR43751:SF3">
    <property type="entry name" value="SULFATASE N-TERMINAL DOMAIN-CONTAINING PROTEIN"/>
    <property type="match status" value="1"/>
</dbReference>
<dbReference type="InterPro" id="IPR000917">
    <property type="entry name" value="Sulfatase_N"/>
</dbReference>
<dbReference type="STRING" id="1186196.SAMN04489841_0888"/>
<dbReference type="Gene3D" id="3.40.720.10">
    <property type="entry name" value="Alkaline Phosphatase, subunit A"/>
    <property type="match status" value="1"/>
</dbReference>